<dbReference type="GO" id="GO:0015031">
    <property type="term" value="P:protein transport"/>
    <property type="evidence" value="ECO:0007669"/>
    <property type="project" value="UniProtKB-KW"/>
</dbReference>
<keyword evidence="7" id="KW-0653">Protein transport</keyword>
<dbReference type="GO" id="GO:0098797">
    <property type="term" value="C:plasma membrane protein complex"/>
    <property type="evidence" value="ECO:0007669"/>
    <property type="project" value="TreeGrafter"/>
</dbReference>
<evidence type="ECO:0000256" key="6">
    <source>
        <dbReference type="ARBA" id="ARBA00022692"/>
    </source>
</evidence>
<dbReference type="EMBL" id="FXTB01000006">
    <property type="protein sequence ID" value="SMO73115.1"/>
    <property type="molecule type" value="Genomic_DNA"/>
</dbReference>
<comment type="similarity">
    <text evidence="2">Belongs to the TonB family.</text>
</comment>
<dbReference type="InterPro" id="IPR006260">
    <property type="entry name" value="TonB/TolA_C"/>
</dbReference>
<dbReference type="PROSITE" id="PS52015">
    <property type="entry name" value="TONB_CTD"/>
    <property type="match status" value="1"/>
</dbReference>
<dbReference type="GO" id="GO:0031992">
    <property type="term" value="F:energy transducer activity"/>
    <property type="evidence" value="ECO:0007669"/>
    <property type="project" value="InterPro"/>
</dbReference>
<evidence type="ECO:0000256" key="3">
    <source>
        <dbReference type="ARBA" id="ARBA00022448"/>
    </source>
</evidence>
<dbReference type="GO" id="GO:0015891">
    <property type="term" value="P:siderophore transport"/>
    <property type="evidence" value="ECO:0007669"/>
    <property type="project" value="InterPro"/>
</dbReference>
<evidence type="ECO:0000256" key="10">
    <source>
        <dbReference type="SAM" id="Phobius"/>
    </source>
</evidence>
<keyword evidence="3" id="KW-0813">Transport</keyword>
<organism evidence="12 13">
    <name type="scientific">Saccharicrinis carchari</name>
    <dbReference type="NCBI Taxonomy" id="1168039"/>
    <lineage>
        <taxon>Bacteria</taxon>
        <taxon>Pseudomonadati</taxon>
        <taxon>Bacteroidota</taxon>
        <taxon>Bacteroidia</taxon>
        <taxon>Marinilabiliales</taxon>
        <taxon>Marinilabiliaceae</taxon>
        <taxon>Saccharicrinis</taxon>
    </lineage>
</organism>
<dbReference type="RefSeq" id="WP_142533766.1">
    <property type="nucleotide sequence ID" value="NZ_FXTB01000006.1"/>
</dbReference>
<evidence type="ECO:0000256" key="5">
    <source>
        <dbReference type="ARBA" id="ARBA00022519"/>
    </source>
</evidence>
<keyword evidence="4" id="KW-1003">Cell membrane</keyword>
<keyword evidence="13" id="KW-1185">Reference proteome</keyword>
<dbReference type="Proteomes" id="UP000319040">
    <property type="component" value="Unassembled WGS sequence"/>
</dbReference>
<feature type="transmembrane region" description="Helical" evidence="10">
    <location>
        <begin position="17"/>
        <end position="38"/>
    </location>
</feature>
<dbReference type="InterPro" id="IPR037682">
    <property type="entry name" value="TonB_C"/>
</dbReference>
<evidence type="ECO:0000256" key="1">
    <source>
        <dbReference type="ARBA" id="ARBA00004383"/>
    </source>
</evidence>
<evidence type="ECO:0000259" key="11">
    <source>
        <dbReference type="PROSITE" id="PS52015"/>
    </source>
</evidence>
<evidence type="ECO:0000256" key="7">
    <source>
        <dbReference type="ARBA" id="ARBA00022927"/>
    </source>
</evidence>
<dbReference type="Pfam" id="PF03544">
    <property type="entry name" value="TonB_C"/>
    <property type="match status" value="1"/>
</dbReference>
<dbReference type="NCBIfam" id="TIGR01352">
    <property type="entry name" value="tonB_Cterm"/>
    <property type="match status" value="1"/>
</dbReference>
<dbReference type="InterPro" id="IPR003538">
    <property type="entry name" value="TonB"/>
</dbReference>
<accession>A0A521DNG0</accession>
<dbReference type="PRINTS" id="PR01374">
    <property type="entry name" value="TONBPROTEIN"/>
</dbReference>
<keyword evidence="6 10" id="KW-0812">Transmembrane</keyword>
<keyword evidence="5" id="KW-0997">Cell inner membrane</keyword>
<evidence type="ECO:0000313" key="13">
    <source>
        <dbReference type="Proteomes" id="UP000319040"/>
    </source>
</evidence>
<dbReference type="InterPro" id="IPR051045">
    <property type="entry name" value="TonB-dependent_transducer"/>
</dbReference>
<dbReference type="PANTHER" id="PTHR33446:SF2">
    <property type="entry name" value="PROTEIN TONB"/>
    <property type="match status" value="1"/>
</dbReference>
<gene>
    <name evidence="12" type="ORF">SAMN06265379_10655</name>
</gene>
<evidence type="ECO:0000256" key="8">
    <source>
        <dbReference type="ARBA" id="ARBA00022989"/>
    </source>
</evidence>
<keyword evidence="9 10" id="KW-0472">Membrane</keyword>
<name>A0A521DNG0_SACCC</name>
<keyword evidence="8 10" id="KW-1133">Transmembrane helix</keyword>
<dbReference type="Gene3D" id="3.30.1150.10">
    <property type="match status" value="1"/>
</dbReference>
<dbReference type="GO" id="GO:0055085">
    <property type="term" value="P:transmembrane transport"/>
    <property type="evidence" value="ECO:0007669"/>
    <property type="project" value="InterPro"/>
</dbReference>
<dbReference type="OrthoDB" id="9814002at2"/>
<evidence type="ECO:0000256" key="9">
    <source>
        <dbReference type="ARBA" id="ARBA00023136"/>
    </source>
</evidence>
<proteinExistence type="inferred from homology"/>
<sequence>MIPRKSTQADLEHKRSMFFQIGLVISLAIVLFMMELNFKTRDVNQSLIDTGFRTEEEMVPITRQELKTPPPPPPKKIMATDIISIVDDDVELDEELELFDSETDQDQEIKLIEIPVNLEEEVEEEAPIFIVVEEMPIFRPQLCATPEEGNRELMKFVSQAIRYPVIAAENGIQGRVYVTFVVSPNGSVTDVQVSRGVDAALDKEAIRVVQELPEFSPGKQRGKPVRVQYSIPINFILQ</sequence>
<comment type="subcellular location">
    <subcellularLocation>
        <location evidence="1">Cell inner membrane</location>
        <topology evidence="1">Single-pass membrane protein</topology>
        <orientation evidence="1">Periplasmic side</orientation>
    </subcellularLocation>
</comment>
<feature type="domain" description="TonB C-terminal" evidence="11">
    <location>
        <begin position="148"/>
        <end position="238"/>
    </location>
</feature>
<dbReference type="AlphaFoldDB" id="A0A521DNG0"/>
<evidence type="ECO:0000256" key="4">
    <source>
        <dbReference type="ARBA" id="ARBA00022475"/>
    </source>
</evidence>
<evidence type="ECO:0000256" key="2">
    <source>
        <dbReference type="ARBA" id="ARBA00006555"/>
    </source>
</evidence>
<dbReference type="PANTHER" id="PTHR33446">
    <property type="entry name" value="PROTEIN TONB-RELATED"/>
    <property type="match status" value="1"/>
</dbReference>
<protein>
    <submittedName>
        <fullName evidence="12">Protein TonB</fullName>
    </submittedName>
</protein>
<evidence type="ECO:0000313" key="12">
    <source>
        <dbReference type="EMBL" id="SMO73115.1"/>
    </source>
</evidence>
<reference evidence="12 13" key="1">
    <citation type="submission" date="2017-05" db="EMBL/GenBank/DDBJ databases">
        <authorList>
            <person name="Varghese N."/>
            <person name="Submissions S."/>
        </authorList>
    </citation>
    <scope>NUCLEOTIDE SEQUENCE [LARGE SCALE GENOMIC DNA]</scope>
    <source>
        <strain evidence="12 13">DSM 27040</strain>
    </source>
</reference>
<dbReference type="SUPFAM" id="SSF74653">
    <property type="entry name" value="TolA/TonB C-terminal domain"/>
    <property type="match status" value="1"/>
</dbReference>
<dbReference type="GO" id="GO:0030288">
    <property type="term" value="C:outer membrane-bounded periplasmic space"/>
    <property type="evidence" value="ECO:0007669"/>
    <property type="project" value="InterPro"/>
</dbReference>